<dbReference type="OrthoDB" id="407719at2759"/>
<keyword evidence="2" id="KW-1185">Reference proteome</keyword>
<accession>A0A812JUX8</accession>
<proteinExistence type="predicted"/>
<reference evidence="1" key="1">
    <citation type="submission" date="2021-02" db="EMBL/GenBank/DDBJ databases">
        <authorList>
            <person name="Dougan E. K."/>
            <person name="Rhodes N."/>
            <person name="Thang M."/>
            <person name="Chan C."/>
        </authorList>
    </citation>
    <scope>NUCLEOTIDE SEQUENCE</scope>
</reference>
<dbReference type="AlphaFoldDB" id="A0A812JUX8"/>
<name>A0A812JUX8_SYMPI</name>
<dbReference type="Proteomes" id="UP000649617">
    <property type="component" value="Unassembled WGS sequence"/>
</dbReference>
<dbReference type="EMBL" id="CAJNIZ010002511">
    <property type="protein sequence ID" value="CAE7211349.1"/>
    <property type="molecule type" value="Genomic_DNA"/>
</dbReference>
<evidence type="ECO:0000313" key="1">
    <source>
        <dbReference type="EMBL" id="CAE7211349.1"/>
    </source>
</evidence>
<protein>
    <submittedName>
        <fullName evidence="1">Uncharacterized protein</fullName>
    </submittedName>
</protein>
<evidence type="ECO:0000313" key="2">
    <source>
        <dbReference type="Proteomes" id="UP000649617"/>
    </source>
</evidence>
<sequence>MDRQEKLRRLEATKRRVPALSASALAGLLQDIEANGLPGLSGRKHVKEATVNSLDMNSYGDLIQIVHITGKDNKNIPLVYANFFTLLQGFFLQCKPFRDLLISTMQGAAARALSLCFYADEINPGNSLAVEQNRKIWCVYLSFLEFGPVILAREQAWLPICCQRSTLVSALPGGVSQLAACILEDIFNSDRAEPEILGIQLQGPAKELYKLRFTLGAFLQDGQAHKLLFSVKGDSGTRCCILCQNVVAQGSNLEDAVLTSLASAEEELILTSDADFERSVQTLLRKHTELNKGDFALWQQACGITYNPAALIFQPSLQRLVKPISQWLHDWMHCFFQKGIWLLGLTIPFPS</sequence>
<organism evidence="1 2">
    <name type="scientific">Symbiodinium pilosum</name>
    <name type="common">Dinoflagellate</name>
    <dbReference type="NCBI Taxonomy" id="2952"/>
    <lineage>
        <taxon>Eukaryota</taxon>
        <taxon>Sar</taxon>
        <taxon>Alveolata</taxon>
        <taxon>Dinophyceae</taxon>
        <taxon>Suessiales</taxon>
        <taxon>Symbiodiniaceae</taxon>
        <taxon>Symbiodinium</taxon>
    </lineage>
</organism>
<comment type="caution">
    <text evidence="1">The sequence shown here is derived from an EMBL/GenBank/DDBJ whole genome shotgun (WGS) entry which is preliminary data.</text>
</comment>
<gene>
    <name evidence="1" type="ORF">SPIL2461_LOCUS2319</name>
</gene>